<keyword evidence="1" id="KW-0812">Transmembrane</keyword>
<feature type="transmembrane region" description="Helical" evidence="1">
    <location>
        <begin position="12"/>
        <end position="33"/>
    </location>
</feature>
<evidence type="ECO:0000313" key="3">
    <source>
        <dbReference type="Proteomes" id="UP001262889"/>
    </source>
</evidence>
<sequence length="198" mass="22138">MAEIEIEKKKPVWPWILLAVLIIAAILYFLVFADDDEPEEIEEVTTEQVIEEEPEESTNMGNMAAVAEYSNYIDNPDMGMDHEYTNGALLKLISAVEATADSVNVNVDADISEARSKAQDITEDASELTHADKIKSSGEIIVRALHTLQTKEFPDLQEEYSEVETALGQIQPEQETLNQKEAVKGFFDKAEQLLTSMK</sequence>
<dbReference type="RefSeq" id="WP_311535510.1">
    <property type="nucleotide sequence ID" value="NZ_JAVRHQ010000018.1"/>
</dbReference>
<organism evidence="2 3">
    <name type="scientific">Autumnicola tepida</name>
    <dbReference type="NCBI Taxonomy" id="3075595"/>
    <lineage>
        <taxon>Bacteria</taxon>
        <taxon>Pseudomonadati</taxon>
        <taxon>Bacteroidota</taxon>
        <taxon>Flavobacteriia</taxon>
        <taxon>Flavobacteriales</taxon>
        <taxon>Flavobacteriaceae</taxon>
        <taxon>Autumnicola</taxon>
    </lineage>
</organism>
<protein>
    <submittedName>
        <fullName evidence="2">Uncharacterized protein</fullName>
    </submittedName>
</protein>
<accession>A0ABU3CC39</accession>
<dbReference type="EMBL" id="JAVRHQ010000018">
    <property type="protein sequence ID" value="MDT0643891.1"/>
    <property type="molecule type" value="Genomic_DNA"/>
</dbReference>
<name>A0ABU3CC39_9FLAO</name>
<evidence type="ECO:0000256" key="1">
    <source>
        <dbReference type="SAM" id="Phobius"/>
    </source>
</evidence>
<gene>
    <name evidence="2" type="ORF">RM553_13715</name>
</gene>
<keyword evidence="1" id="KW-1133">Transmembrane helix</keyword>
<proteinExistence type="predicted"/>
<keyword evidence="3" id="KW-1185">Reference proteome</keyword>
<evidence type="ECO:0000313" key="2">
    <source>
        <dbReference type="EMBL" id="MDT0643891.1"/>
    </source>
</evidence>
<reference evidence="2 3" key="1">
    <citation type="submission" date="2023-09" db="EMBL/GenBank/DDBJ databases">
        <authorList>
            <person name="Rey-Velasco X."/>
        </authorList>
    </citation>
    <scope>NUCLEOTIDE SEQUENCE [LARGE SCALE GENOMIC DNA]</scope>
    <source>
        <strain evidence="2 3">F363</strain>
    </source>
</reference>
<dbReference type="Proteomes" id="UP001262889">
    <property type="component" value="Unassembled WGS sequence"/>
</dbReference>
<comment type="caution">
    <text evidence="2">The sequence shown here is derived from an EMBL/GenBank/DDBJ whole genome shotgun (WGS) entry which is preliminary data.</text>
</comment>
<keyword evidence="1" id="KW-0472">Membrane</keyword>